<accession>A0A9P5P3K4</accession>
<sequence length="220" mass="23587">MRYLGHQEVKGLKGLMVLEGGVGSLLLGYASARSPFIDVSGINHSNNISSSANLTDAAISLTGISSGALVSLAICVSIHPHLWDRLRVYERSNDVPVVPLLASATPKTPLVHRIIPTLKMIEIDDVEKESMLVEEDIVARSGEADLQQWTPVLPLPFFLLALSISDIVSTDSGGTHAADSHVIPKADADTNSALLLEPPPNLEHLKPNPSLPKARLRLGY</sequence>
<protein>
    <submittedName>
        <fullName evidence="1">Uncharacterized protein</fullName>
    </submittedName>
</protein>
<reference evidence="1" key="1">
    <citation type="submission" date="2020-11" db="EMBL/GenBank/DDBJ databases">
        <authorList>
            <consortium name="DOE Joint Genome Institute"/>
            <person name="Ahrendt S."/>
            <person name="Riley R."/>
            <person name="Andreopoulos W."/>
            <person name="Labutti K."/>
            <person name="Pangilinan J."/>
            <person name="Ruiz-Duenas F.J."/>
            <person name="Barrasa J.M."/>
            <person name="Sanchez-Garcia M."/>
            <person name="Camarero S."/>
            <person name="Miyauchi S."/>
            <person name="Serrano A."/>
            <person name="Linde D."/>
            <person name="Babiker R."/>
            <person name="Drula E."/>
            <person name="Ayuso-Fernandez I."/>
            <person name="Pacheco R."/>
            <person name="Padilla G."/>
            <person name="Ferreira P."/>
            <person name="Barriuso J."/>
            <person name="Kellner H."/>
            <person name="Castanera R."/>
            <person name="Alfaro M."/>
            <person name="Ramirez L."/>
            <person name="Pisabarro A.G."/>
            <person name="Kuo A."/>
            <person name="Tritt A."/>
            <person name="Lipzen A."/>
            <person name="He G."/>
            <person name="Yan M."/>
            <person name="Ng V."/>
            <person name="Cullen D."/>
            <person name="Martin F."/>
            <person name="Rosso M.-N."/>
            <person name="Henrissat B."/>
            <person name="Hibbett D."/>
            <person name="Martinez A.T."/>
            <person name="Grigoriev I.V."/>
        </authorList>
    </citation>
    <scope>NUCLEOTIDE SEQUENCE</scope>
    <source>
        <strain evidence="1">AH 40177</strain>
    </source>
</reference>
<name>A0A9P5P3K4_9AGAR</name>
<dbReference type="Proteomes" id="UP000772434">
    <property type="component" value="Unassembled WGS sequence"/>
</dbReference>
<evidence type="ECO:0000313" key="1">
    <source>
        <dbReference type="EMBL" id="KAF9047230.1"/>
    </source>
</evidence>
<keyword evidence="2" id="KW-1185">Reference proteome</keyword>
<dbReference type="AlphaFoldDB" id="A0A9P5P3K4"/>
<organism evidence="1 2">
    <name type="scientific">Rhodocollybia butyracea</name>
    <dbReference type="NCBI Taxonomy" id="206335"/>
    <lineage>
        <taxon>Eukaryota</taxon>
        <taxon>Fungi</taxon>
        <taxon>Dikarya</taxon>
        <taxon>Basidiomycota</taxon>
        <taxon>Agaricomycotina</taxon>
        <taxon>Agaricomycetes</taxon>
        <taxon>Agaricomycetidae</taxon>
        <taxon>Agaricales</taxon>
        <taxon>Marasmiineae</taxon>
        <taxon>Omphalotaceae</taxon>
        <taxon>Rhodocollybia</taxon>
    </lineage>
</organism>
<comment type="caution">
    <text evidence="1">The sequence shown here is derived from an EMBL/GenBank/DDBJ whole genome shotgun (WGS) entry which is preliminary data.</text>
</comment>
<evidence type="ECO:0000313" key="2">
    <source>
        <dbReference type="Proteomes" id="UP000772434"/>
    </source>
</evidence>
<proteinExistence type="predicted"/>
<gene>
    <name evidence="1" type="ORF">BDP27DRAFT_1434393</name>
</gene>
<dbReference type="EMBL" id="JADNRY010000495">
    <property type="protein sequence ID" value="KAF9047230.1"/>
    <property type="molecule type" value="Genomic_DNA"/>
</dbReference>